<evidence type="ECO:0000256" key="2">
    <source>
        <dbReference type="SAM" id="Phobius"/>
    </source>
</evidence>
<feature type="transmembrane region" description="Helical" evidence="2">
    <location>
        <begin position="1127"/>
        <end position="1149"/>
    </location>
</feature>
<keyword evidence="2" id="KW-1133">Transmembrane helix</keyword>
<feature type="transmembrane region" description="Helical" evidence="2">
    <location>
        <begin position="1230"/>
        <end position="1253"/>
    </location>
</feature>
<dbReference type="GeneID" id="17254304"/>
<feature type="transmembrane region" description="Helical" evidence="2">
    <location>
        <begin position="1195"/>
        <end position="1218"/>
    </location>
</feature>
<dbReference type="PANTHER" id="PTHR34730">
    <property type="entry name" value="UNNAMED PRODUCT"/>
    <property type="match status" value="1"/>
</dbReference>
<feature type="transmembrane region" description="Helical" evidence="2">
    <location>
        <begin position="996"/>
        <end position="1022"/>
    </location>
</feature>
<reference evidence="4" key="2">
    <citation type="submission" date="2024-10" db="UniProtKB">
        <authorList>
            <consortium name="EnsemblProtists"/>
        </authorList>
    </citation>
    <scope>IDENTIFICATION</scope>
</reference>
<dbReference type="HOGENOM" id="CLU_255351_0_0_1"/>
<feature type="transmembrane region" description="Helical" evidence="2">
    <location>
        <begin position="847"/>
        <end position="868"/>
    </location>
</feature>
<keyword evidence="5" id="KW-1185">Reference proteome</keyword>
<feature type="transmembrane region" description="Helical" evidence="2">
    <location>
        <begin position="888"/>
        <end position="910"/>
    </location>
</feature>
<keyword evidence="3" id="KW-0732">Signal</keyword>
<name>A0A0D3IA29_EMIH1</name>
<dbReference type="RefSeq" id="XP_005760543.1">
    <property type="nucleotide sequence ID" value="XM_005760486.1"/>
</dbReference>
<feature type="transmembrane region" description="Helical" evidence="2">
    <location>
        <begin position="957"/>
        <end position="984"/>
    </location>
</feature>
<keyword evidence="2" id="KW-0472">Membrane</keyword>
<feature type="transmembrane region" description="Helical" evidence="2">
    <location>
        <begin position="1292"/>
        <end position="1313"/>
    </location>
</feature>
<keyword evidence="2" id="KW-0812">Transmembrane</keyword>
<accession>A0A0D3IA29</accession>
<sequence length="1385" mass="144651">MRWLVLAVALRAVVASESSLPRHVAPTIDSLGGYLYSTAFQIEAATLELSSRKENPTSVTVKVEQADCYRIFVHDLASSISSDVPPQLALSFSAAGLRCAIGKLDVIAGPSDEADAVRIRMTEGTVNILRGLASPLLTPLSDLSVVIDGIAGDFLLSLEPQGESGLPAGINLMKGDLSIPMSAININVGFGSGIANGAIGILSGLIANMIESEVALMITEDVDPALTDVELQLTEMIADRPPPEPEGPKGPGGFSWAGEGGLDPALSWLNDTISNEALAHRPPKGNPQAMCSPTALSRLMRVVAVMTVEPPPALDATEAPDRIDLASHLPEIPTFSAGPLGTGSVEFSALSLRGLDHFENTSAALVDARSVRVAARLPSLKAHAALKLTLTPIPAEEPSEGCNGCAWIAEHKCPFDYESDAQNEATDDGTACYRFCCQVPPLVQELVADVEIRDTYVEALFAISPDEAAMEAISLARLAERPECALAVIGFEPRHLALRLSPGDVEIGYAYPHTADGDGTLGAAALATAGYAVQLFAGASLPGAIADAIDAALGGPGLNMLASAIAGVNLDGCGAGVAPRGFSGAWANLPDRTSMLEGAAAADNETAAEHAARANLAMRTLGIDSISLPGELVSLVVTAPLAEPTPIEIGVSDVFVSGLASLSENLNAIVPEHLVPKMLSSTLLVTSAGMTIDALEPLRASVAVRVSLLGEDLLLFINITAISLTAEAAQQVLVAADALGALSLADLATPCLLTPLVGLHLDSLSGSDVMFEIALTANSLTTPATIGSDFIGDLMAAILPGTLGAVNDGIVVGLEMARDICVNGPPPPSPEEEDWIPAAEKIVSISVYAAAYGISALIIGGHFLCYCLCRCRGGRTKGGQAELPIAAYYHPCITWSLTIFMLANALLFAYSNAPFLNGAVVRATVDVAGAPLPPLNAFGMGLPSSVIRFWLTGGLGYVLSSFIVVFSGIWPTVKLTTTVFCLWAPPSVLPVKRRGFLLAFFEAMGKWSNIDSLMIFILMAAMKMDFTIPPSPPAPLDPELDSGPPAASVMVEVMPTEGISYFMLAVVISFVPTALAFHMHKTVALPPSHPCARTPRTKRNQGAKVSVPETFRGCSTICGRTGIWTNLFVSLSLLVALGVTAGACFLPVFRLSKGGLLGVVLGDAATEDYSVIDSGLGLRTASPASFGWLMEAYCYAYFVMIMGAPLLWYTLAFFCWVVPLTPTARHILGLVLNICFSFSALEVYLVCMILSLMQLDSIAQQIVGEMSVGMCEAAGAVLEKHFGDLVEPPTCLTLSSGVLLSYFLLCPVTLIGIPAGMTVASKLEASALDGNKRQVIPGGHRWATMDEADLAAEMRGTSQPPKGSKGSVGRGQSLVQSGSSVSTML</sequence>
<evidence type="ECO:0000256" key="1">
    <source>
        <dbReference type="SAM" id="MobiDB-lite"/>
    </source>
</evidence>
<proteinExistence type="predicted"/>
<feature type="compositionally biased region" description="Low complexity" evidence="1">
    <location>
        <begin position="1370"/>
        <end position="1385"/>
    </location>
</feature>
<reference evidence="5" key="1">
    <citation type="journal article" date="2013" name="Nature">
        <title>Pan genome of the phytoplankton Emiliania underpins its global distribution.</title>
        <authorList>
            <person name="Read B.A."/>
            <person name="Kegel J."/>
            <person name="Klute M.J."/>
            <person name="Kuo A."/>
            <person name="Lefebvre S.C."/>
            <person name="Maumus F."/>
            <person name="Mayer C."/>
            <person name="Miller J."/>
            <person name="Monier A."/>
            <person name="Salamov A."/>
            <person name="Young J."/>
            <person name="Aguilar M."/>
            <person name="Claverie J.M."/>
            <person name="Frickenhaus S."/>
            <person name="Gonzalez K."/>
            <person name="Herman E.K."/>
            <person name="Lin Y.C."/>
            <person name="Napier J."/>
            <person name="Ogata H."/>
            <person name="Sarno A.F."/>
            <person name="Shmutz J."/>
            <person name="Schroeder D."/>
            <person name="de Vargas C."/>
            <person name="Verret F."/>
            <person name="von Dassow P."/>
            <person name="Valentin K."/>
            <person name="Van de Peer Y."/>
            <person name="Wheeler G."/>
            <person name="Dacks J.B."/>
            <person name="Delwiche C.F."/>
            <person name="Dyhrman S.T."/>
            <person name="Glockner G."/>
            <person name="John U."/>
            <person name="Richards T."/>
            <person name="Worden A.Z."/>
            <person name="Zhang X."/>
            <person name="Grigoriev I.V."/>
            <person name="Allen A.E."/>
            <person name="Bidle K."/>
            <person name="Borodovsky M."/>
            <person name="Bowler C."/>
            <person name="Brownlee C."/>
            <person name="Cock J.M."/>
            <person name="Elias M."/>
            <person name="Gladyshev V.N."/>
            <person name="Groth M."/>
            <person name="Guda C."/>
            <person name="Hadaegh A."/>
            <person name="Iglesias-Rodriguez M.D."/>
            <person name="Jenkins J."/>
            <person name="Jones B.M."/>
            <person name="Lawson T."/>
            <person name="Leese F."/>
            <person name="Lindquist E."/>
            <person name="Lobanov A."/>
            <person name="Lomsadze A."/>
            <person name="Malik S.B."/>
            <person name="Marsh M.E."/>
            <person name="Mackinder L."/>
            <person name="Mock T."/>
            <person name="Mueller-Roeber B."/>
            <person name="Pagarete A."/>
            <person name="Parker M."/>
            <person name="Probert I."/>
            <person name="Quesneville H."/>
            <person name="Raines C."/>
            <person name="Rensing S.A."/>
            <person name="Riano-Pachon D.M."/>
            <person name="Richier S."/>
            <person name="Rokitta S."/>
            <person name="Shiraiwa Y."/>
            <person name="Soanes D.M."/>
            <person name="van der Giezen M."/>
            <person name="Wahlund T.M."/>
            <person name="Williams B."/>
            <person name="Wilson W."/>
            <person name="Wolfe G."/>
            <person name="Wurch L.L."/>
        </authorList>
    </citation>
    <scope>NUCLEOTIDE SEQUENCE</scope>
</reference>
<dbReference type="PANTHER" id="PTHR34730:SF1">
    <property type="entry name" value="PARAQUAT-INDUCIBLE PROTEIN A"/>
    <property type="match status" value="1"/>
</dbReference>
<dbReference type="EnsemblProtists" id="EOD08114">
    <property type="protein sequence ID" value="EOD08114"/>
    <property type="gene ID" value="EMIHUDRAFT_106155"/>
</dbReference>
<organism evidence="4 5">
    <name type="scientific">Emiliania huxleyi (strain CCMP1516)</name>
    <dbReference type="NCBI Taxonomy" id="280463"/>
    <lineage>
        <taxon>Eukaryota</taxon>
        <taxon>Haptista</taxon>
        <taxon>Haptophyta</taxon>
        <taxon>Prymnesiophyceae</taxon>
        <taxon>Isochrysidales</taxon>
        <taxon>Noelaerhabdaceae</taxon>
        <taxon>Emiliania</taxon>
    </lineage>
</organism>
<protein>
    <submittedName>
        <fullName evidence="4">Uncharacterized protein</fullName>
    </submittedName>
</protein>
<evidence type="ECO:0000256" key="3">
    <source>
        <dbReference type="SAM" id="SignalP"/>
    </source>
</evidence>
<feature type="region of interest" description="Disordered" evidence="1">
    <location>
        <begin position="1353"/>
        <end position="1385"/>
    </location>
</feature>
<feature type="transmembrane region" description="Helical" evidence="2">
    <location>
        <begin position="1058"/>
        <end position="1077"/>
    </location>
</feature>
<evidence type="ECO:0000313" key="4">
    <source>
        <dbReference type="EnsemblProtists" id="EOD08114"/>
    </source>
</evidence>
<dbReference type="PaxDb" id="2903-EOD08114"/>
<dbReference type="KEGG" id="ehx:EMIHUDRAFT_106155"/>
<dbReference type="Proteomes" id="UP000013827">
    <property type="component" value="Unassembled WGS sequence"/>
</dbReference>
<feature type="chain" id="PRO_5044231679" evidence="3">
    <location>
        <begin position="16"/>
        <end position="1385"/>
    </location>
</feature>
<feature type="signal peptide" evidence="3">
    <location>
        <begin position="1"/>
        <end position="15"/>
    </location>
</feature>
<evidence type="ECO:0000313" key="5">
    <source>
        <dbReference type="Proteomes" id="UP000013827"/>
    </source>
</evidence>